<feature type="region of interest" description="Disordered" evidence="2">
    <location>
        <begin position="115"/>
        <end position="210"/>
    </location>
</feature>
<keyword evidence="4" id="KW-1185">Reference proteome</keyword>
<feature type="coiled-coil region" evidence="1">
    <location>
        <begin position="71"/>
        <end position="98"/>
    </location>
</feature>
<protein>
    <submittedName>
        <fullName evidence="3">Uncharacterized protein</fullName>
    </submittedName>
</protein>
<feature type="compositionally biased region" description="Low complexity" evidence="2">
    <location>
        <begin position="125"/>
        <end position="148"/>
    </location>
</feature>
<dbReference type="EMBL" id="JAEPRB010000018">
    <property type="protein sequence ID" value="KAG2226291.1"/>
    <property type="molecule type" value="Genomic_DNA"/>
</dbReference>
<dbReference type="AlphaFoldDB" id="A0A8H7SDH7"/>
<evidence type="ECO:0000256" key="2">
    <source>
        <dbReference type="SAM" id="MobiDB-lite"/>
    </source>
</evidence>
<organism evidence="3 4">
    <name type="scientific">Circinella minor</name>
    <dbReference type="NCBI Taxonomy" id="1195481"/>
    <lineage>
        <taxon>Eukaryota</taxon>
        <taxon>Fungi</taxon>
        <taxon>Fungi incertae sedis</taxon>
        <taxon>Mucoromycota</taxon>
        <taxon>Mucoromycotina</taxon>
        <taxon>Mucoromycetes</taxon>
        <taxon>Mucorales</taxon>
        <taxon>Lichtheimiaceae</taxon>
        <taxon>Circinella</taxon>
    </lineage>
</organism>
<keyword evidence="1" id="KW-0175">Coiled coil</keyword>
<comment type="caution">
    <text evidence="3">The sequence shown here is derived from an EMBL/GenBank/DDBJ whole genome shotgun (WGS) entry which is preliminary data.</text>
</comment>
<evidence type="ECO:0000313" key="4">
    <source>
        <dbReference type="Proteomes" id="UP000646827"/>
    </source>
</evidence>
<feature type="compositionally biased region" description="Polar residues" evidence="2">
    <location>
        <begin position="193"/>
        <end position="205"/>
    </location>
</feature>
<feature type="compositionally biased region" description="Basic and acidic residues" evidence="2">
    <location>
        <begin position="37"/>
        <end position="47"/>
    </location>
</feature>
<sequence>MRQQQQQVEDLEKHAIETHFQAPDHTAKTITKHYRKPNSEEVRKAADSFRLSPEDLLRQAKDNEQYYRQQFDRVNKLCESLRAKVKELETALAKKTTQPTPFLSTHSVFSMTLSPMSTTLDKPKTTLPQTSLTLSPSQPTLSKSPPTKTHQKQPTLNPHDEATPPSANSKNITTKLTATTPPQLTERIKQPRSAPTTSISPTTHEPPNKKLRHVMDSNPASINNICVTNTTEASNFFQFPTTQPKFNYVLSCSTLLTWNVETRKLLRHLNINTSRILDISFPGRNIIGLLVHHHYLPEIISIMQIAKILILKDFDPTHQDNLKDPKYEKCSISERDTISKQCHRTRCLRAIAAQPCTLMGKIASFFNSQGWINQADYDHAMSSPRQLQSTVKIQIL</sequence>
<gene>
    <name evidence="3" type="ORF">INT45_005963</name>
</gene>
<dbReference type="OrthoDB" id="2289470at2759"/>
<feature type="compositionally biased region" description="Polar residues" evidence="2">
    <location>
        <begin position="165"/>
        <end position="183"/>
    </location>
</feature>
<feature type="region of interest" description="Disordered" evidence="2">
    <location>
        <begin position="23"/>
        <end position="47"/>
    </location>
</feature>
<accession>A0A8H7SDH7</accession>
<dbReference type="Proteomes" id="UP000646827">
    <property type="component" value="Unassembled WGS sequence"/>
</dbReference>
<evidence type="ECO:0000313" key="3">
    <source>
        <dbReference type="EMBL" id="KAG2226291.1"/>
    </source>
</evidence>
<evidence type="ECO:0000256" key="1">
    <source>
        <dbReference type="SAM" id="Coils"/>
    </source>
</evidence>
<proteinExistence type="predicted"/>
<reference evidence="3 4" key="1">
    <citation type="submission" date="2020-12" db="EMBL/GenBank/DDBJ databases">
        <title>Metabolic potential, ecology and presence of endohyphal bacteria is reflected in genomic diversity of Mucoromycotina.</title>
        <authorList>
            <person name="Muszewska A."/>
            <person name="Okrasinska A."/>
            <person name="Steczkiewicz K."/>
            <person name="Drgas O."/>
            <person name="Orlowska M."/>
            <person name="Perlinska-Lenart U."/>
            <person name="Aleksandrzak-Piekarczyk T."/>
            <person name="Szatraj K."/>
            <person name="Zielenkiewicz U."/>
            <person name="Pilsyk S."/>
            <person name="Malc E."/>
            <person name="Mieczkowski P."/>
            <person name="Kruszewska J.S."/>
            <person name="Biernat P."/>
            <person name="Pawlowska J."/>
        </authorList>
    </citation>
    <scope>NUCLEOTIDE SEQUENCE [LARGE SCALE GENOMIC DNA]</scope>
    <source>
        <strain evidence="3 4">CBS 142.35</strain>
    </source>
</reference>
<name>A0A8H7SDH7_9FUNG</name>